<protein>
    <submittedName>
        <fullName evidence="3">FeS-binding protein</fullName>
    </submittedName>
</protein>
<dbReference type="Proteomes" id="UP000067626">
    <property type="component" value="Chromosome"/>
</dbReference>
<dbReference type="KEGG" id="ccro:CMC5_061250"/>
<dbReference type="OrthoDB" id="9807879at2"/>
<sequence>MQIVRRPRVIIRRCPTYDVERIRRIVREGMEELDLRPRGRTLIKPNTVASGEFFPHAYTRPEFLEGVVQALRDRDDGQVAELAVGERCGITIPTRMAFEGAGYYPMFKRLALKHYHFEEEPQLEIPLTHEGRLRDYLFTPEPVAKADFFVNCPKFKSHPWTTVTFSIKAYIGIQDDRHRLIDHDHRLNEKIRDLQFILQPELIAIDAITAGEGRMLTPTPVDLGLVILGNNQVAFDTVCCWILGIDPMTVDHIRLSHEAGFGPVDLDQIDVTGDVSLEEAQLKARGFKVGLVRVEKYFEGTNITAYAGPPPETEYTDYCWGGCPGAIEEAIEILRQYDAQCDAKIPRMHVVFGSYAGGIDAKPGEKVVFIGDCTNWKGKLNGKLVQVESLYRDRSLLDPYRARHDDIFAKMVKVTGKLALSRNEPTVRLEGCPVSVAEQVLALVGLSGLRNPYLAPEQMMQFNKAYLMTRGVTAAKRLKGQAYQVHGPCGRGDAAPQGVTTAAIAPPSLGSGTSSAQPPGGE</sequence>
<keyword evidence="4" id="KW-1185">Reference proteome</keyword>
<dbReference type="AlphaFoldDB" id="A0A0K1EMN4"/>
<accession>A0A0K1EMN4</accession>
<gene>
    <name evidence="3" type="ORF">CMC5_061250</name>
</gene>
<name>A0A0K1EMN4_CHOCO</name>
<organism evidence="3 4">
    <name type="scientific">Chondromyces crocatus</name>
    <dbReference type="NCBI Taxonomy" id="52"/>
    <lineage>
        <taxon>Bacteria</taxon>
        <taxon>Pseudomonadati</taxon>
        <taxon>Myxococcota</taxon>
        <taxon>Polyangia</taxon>
        <taxon>Polyangiales</taxon>
        <taxon>Polyangiaceae</taxon>
        <taxon>Chondromyces</taxon>
    </lineage>
</organism>
<dbReference type="Pfam" id="PF04015">
    <property type="entry name" value="DUF362"/>
    <property type="match status" value="1"/>
</dbReference>
<evidence type="ECO:0000313" key="4">
    <source>
        <dbReference type="Proteomes" id="UP000067626"/>
    </source>
</evidence>
<feature type="region of interest" description="Disordered" evidence="1">
    <location>
        <begin position="494"/>
        <end position="522"/>
    </location>
</feature>
<feature type="compositionally biased region" description="Polar residues" evidence="1">
    <location>
        <begin position="510"/>
        <end position="522"/>
    </location>
</feature>
<dbReference type="InterPro" id="IPR007160">
    <property type="entry name" value="DUF362"/>
</dbReference>
<dbReference type="EMBL" id="CP012159">
    <property type="protein sequence ID" value="AKT41903.1"/>
    <property type="molecule type" value="Genomic_DNA"/>
</dbReference>
<evidence type="ECO:0000256" key="1">
    <source>
        <dbReference type="SAM" id="MobiDB-lite"/>
    </source>
</evidence>
<evidence type="ECO:0000259" key="2">
    <source>
        <dbReference type="Pfam" id="PF04015"/>
    </source>
</evidence>
<evidence type="ECO:0000313" key="3">
    <source>
        <dbReference type="EMBL" id="AKT41903.1"/>
    </source>
</evidence>
<reference evidence="3 4" key="1">
    <citation type="submission" date="2015-07" db="EMBL/GenBank/DDBJ databases">
        <title>Genome analysis of myxobacterium Chondromyces crocatus Cm c5 reveals a high potential for natural compound synthesis and the genetic basis for the loss of fruiting body formation.</title>
        <authorList>
            <person name="Zaburannyi N."/>
            <person name="Bunk B."/>
            <person name="Maier J."/>
            <person name="Overmann J."/>
            <person name="Mueller R."/>
        </authorList>
    </citation>
    <scope>NUCLEOTIDE SEQUENCE [LARGE SCALE GENOMIC DNA]</scope>
    <source>
        <strain evidence="3 4">Cm c5</strain>
    </source>
</reference>
<feature type="domain" description="DUF362" evidence="2">
    <location>
        <begin position="42"/>
        <end position="240"/>
    </location>
</feature>
<dbReference type="STRING" id="52.CMC5_061250"/>
<dbReference type="RefSeq" id="WP_050433613.1">
    <property type="nucleotide sequence ID" value="NZ_CP012159.1"/>
</dbReference>
<proteinExistence type="predicted"/>